<evidence type="ECO:0000313" key="2">
    <source>
        <dbReference type="Proteomes" id="UP001500426"/>
    </source>
</evidence>
<evidence type="ECO:0000313" key="1">
    <source>
        <dbReference type="EMBL" id="GAA4042807.1"/>
    </source>
</evidence>
<sequence>MTFSIIGLKPIDTSKENSIEVVGIIKSVSEGGAKDLVFEIENSEITYYINRGLENGFYLDKSKSDFIGKKVTLNYAKSWTPLAPFGTTCKHITQISIDNKEVYSEFE</sequence>
<accession>A0ABP7UGN0</accession>
<protein>
    <recommendedName>
        <fullName evidence="3">DUF3127 domain-containing protein</fullName>
    </recommendedName>
</protein>
<comment type="caution">
    <text evidence="1">The sequence shown here is derived from an EMBL/GenBank/DDBJ whole genome shotgun (WGS) entry which is preliminary data.</text>
</comment>
<dbReference type="Proteomes" id="UP001500426">
    <property type="component" value="Unassembled WGS sequence"/>
</dbReference>
<organism evidence="1 2">
    <name type="scientific">Flavobacterium chungnamense</name>
    <dbReference type="NCBI Taxonomy" id="706182"/>
    <lineage>
        <taxon>Bacteria</taxon>
        <taxon>Pseudomonadati</taxon>
        <taxon>Bacteroidota</taxon>
        <taxon>Flavobacteriia</taxon>
        <taxon>Flavobacteriales</taxon>
        <taxon>Flavobacteriaceae</taxon>
        <taxon>Flavobacterium</taxon>
    </lineage>
</organism>
<reference evidence="2" key="1">
    <citation type="journal article" date="2019" name="Int. J. Syst. Evol. Microbiol.">
        <title>The Global Catalogue of Microorganisms (GCM) 10K type strain sequencing project: providing services to taxonomists for standard genome sequencing and annotation.</title>
        <authorList>
            <consortium name="The Broad Institute Genomics Platform"/>
            <consortium name="The Broad Institute Genome Sequencing Center for Infectious Disease"/>
            <person name="Wu L."/>
            <person name="Ma J."/>
        </authorList>
    </citation>
    <scope>NUCLEOTIDE SEQUENCE [LARGE SCALE GENOMIC DNA]</scope>
    <source>
        <strain evidence="2">JCM 17068</strain>
    </source>
</reference>
<gene>
    <name evidence="1" type="ORF">GCM10022388_04630</name>
</gene>
<name>A0ABP7UGN0_9FLAO</name>
<dbReference type="EMBL" id="BAABCS010000004">
    <property type="protein sequence ID" value="GAA4042807.1"/>
    <property type="molecule type" value="Genomic_DNA"/>
</dbReference>
<dbReference type="RefSeq" id="WP_345090105.1">
    <property type="nucleotide sequence ID" value="NZ_BAABCS010000004.1"/>
</dbReference>
<evidence type="ECO:0008006" key="3">
    <source>
        <dbReference type="Google" id="ProtNLM"/>
    </source>
</evidence>
<proteinExistence type="predicted"/>
<keyword evidence="2" id="KW-1185">Reference proteome</keyword>